<organism evidence="1 2">
    <name type="scientific">Tenacibaculum pelagium</name>
    <dbReference type="NCBI Taxonomy" id="2759527"/>
    <lineage>
        <taxon>Bacteria</taxon>
        <taxon>Pseudomonadati</taxon>
        <taxon>Bacteroidota</taxon>
        <taxon>Flavobacteriia</taxon>
        <taxon>Flavobacteriales</taxon>
        <taxon>Flavobacteriaceae</taxon>
        <taxon>Tenacibaculum</taxon>
    </lineage>
</organism>
<protein>
    <recommendedName>
        <fullName evidence="3">3-keto-disaccharide hydrolase domain-containing protein</fullName>
    </recommendedName>
</protein>
<name>A0A839AQA6_9FLAO</name>
<sequence length="366" mass="42448">MITRLFFIFLFISNISFCQKHIPLDTINWDIKAKSYIIENYKGKDAIYIQSGAITLKNKTFLNGTIEFDIFLKEEQAFPGVYFRGTKDFDSEQWFMRPHLSGKPDANQAAPATKGITPWQLYFGEKYSFPYNYKFNDWTHVKLVVNGNKAQVFLDYSKKPNLSWNLFHKTQEGAIAFRGGRFTGMHLANIIINPNNSNIVDFKPKKRKPIKNLITKWKVSDMFEEKQLKNINNFKKIINSRKWVGDIVIEEGTAANISRKHQLYNGKPGNTVFTKLEIDSYKNQTKIFEFGYSDRIIVILNGKPIYKGTNKWRSRDYRYLGTVGLFDAVYLPLKKGKNTLLMAVSEDFGGWLVTGRFKNNNNITVK</sequence>
<dbReference type="EMBL" id="JACGLS010000003">
    <property type="protein sequence ID" value="MBA6156570.1"/>
    <property type="molecule type" value="Genomic_DNA"/>
</dbReference>
<proteinExistence type="predicted"/>
<gene>
    <name evidence="1" type="ORF">H3Z83_08600</name>
</gene>
<evidence type="ECO:0008006" key="3">
    <source>
        <dbReference type="Google" id="ProtNLM"/>
    </source>
</evidence>
<dbReference type="Proteomes" id="UP000563906">
    <property type="component" value="Unassembled WGS sequence"/>
</dbReference>
<comment type="caution">
    <text evidence="1">The sequence shown here is derived from an EMBL/GenBank/DDBJ whole genome shotgun (WGS) entry which is preliminary data.</text>
</comment>
<keyword evidence="2" id="KW-1185">Reference proteome</keyword>
<reference evidence="1 2" key="1">
    <citation type="submission" date="2020-07" db="EMBL/GenBank/DDBJ databases">
        <title>Bacterium isolated from marine sediment.</title>
        <authorList>
            <person name="Shang D."/>
            <person name="Du Z.-J."/>
        </authorList>
    </citation>
    <scope>NUCLEOTIDE SEQUENCE [LARGE SCALE GENOMIC DNA]</scope>
    <source>
        <strain evidence="1 2">S7007</strain>
    </source>
</reference>
<accession>A0A839AQA6</accession>
<dbReference type="AlphaFoldDB" id="A0A839AQA6"/>
<dbReference type="RefSeq" id="WP_182125071.1">
    <property type="nucleotide sequence ID" value="NZ_JACGLS010000003.1"/>
</dbReference>
<dbReference type="Gene3D" id="2.60.120.560">
    <property type="entry name" value="Exo-inulinase, domain 1"/>
    <property type="match status" value="1"/>
</dbReference>
<evidence type="ECO:0000313" key="2">
    <source>
        <dbReference type="Proteomes" id="UP000563906"/>
    </source>
</evidence>
<evidence type="ECO:0000313" key="1">
    <source>
        <dbReference type="EMBL" id="MBA6156570.1"/>
    </source>
</evidence>